<keyword evidence="1" id="KW-0812">Transmembrane</keyword>
<evidence type="ECO:0008006" key="4">
    <source>
        <dbReference type="Google" id="ProtNLM"/>
    </source>
</evidence>
<keyword evidence="1" id="KW-0472">Membrane</keyword>
<comment type="caution">
    <text evidence="2">The sequence shown here is derived from an EMBL/GenBank/DDBJ whole genome shotgun (WGS) entry which is preliminary data.</text>
</comment>
<dbReference type="RefSeq" id="WP_229833548.1">
    <property type="nucleotide sequence ID" value="NZ_BNAO01000005.1"/>
</dbReference>
<feature type="transmembrane region" description="Helical" evidence="1">
    <location>
        <begin position="294"/>
        <end position="315"/>
    </location>
</feature>
<evidence type="ECO:0000313" key="2">
    <source>
        <dbReference type="EMBL" id="GHG71740.1"/>
    </source>
</evidence>
<feature type="transmembrane region" description="Helical" evidence="1">
    <location>
        <begin position="120"/>
        <end position="142"/>
    </location>
</feature>
<proteinExistence type="predicted"/>
<feature type="transmembrane region" description="Helical" evidence="1">
    <location>
        <begin position="63"/>
        <end position="83"/>
    </location>
</feature>
<sequence length="322" mass="32963">MSELNTVSNTTGMGHSTANIHDATGGSAVSWAAILAGAAGAAALSLLLVILGTGLGFSAVSPWSMQGVSAATIGFSAILWLSFTQVAASGMGGYLAGRLRTRWIATHIDEVYFRDTAHGFLTWAVASLVTALVLVSVVGSIVSSGAHAGGAVVSGAASTLGTVANATAGAAENGSNTTKPSDTIEYFVDSLFRSEPAGTQQATAMQASASRPEVADVPTAEVIRIFTQAISAGPLPEEDRRYLGQLIAQRTTLSQQAAEQRVTEGFNNVQAALEALEISAREVADTARKASALAALWMTVTLLLGAFTASLMAVFGGRQRDA</sequence>
<dbReference type="EMBL" id="BNAO01000005">
    <property type="protein sequence ID" value="GHG71740.1"/>
    <property type="molecule type" value="Genomic_DNA"/>
</dbReference>
<name>A0ABQ3L0F0_9ALTE</name>
<evidence type="ECO:0000256" key="1">
    <source>
        <dbReference type="SAM" id="Phobius"/>
    </source>
</evidence>
<reference evidence="3" key="1">
    <citation type="journal article" date="2019" name="Int. J. Syst. Evol. Microbiol.">
        <title>The Global Catalogue of Microorganisms (GCM) 10K type strain sequencing project: providing services to taxonomists for standard genome sequencing and annotation.</title>
        <authorList>
            <consortium name="The Broad Institute Genomics Platform"/>
            <consortium name="The Broad Institute Genome Sequencing Center for Infectious Disease"/>
            <person name="Wu L."/>
            <person name="Ma J."/>
        </authorList>
    </citation>
    <scope>NUCLEOTIDE SEQUENCE [LARGE SCALE GENOMIC DNA]</scope>
    <source>
        <strain evidence="3">CGMCC 1.7003</strain>
    </source>
</reference>
<accession>A0ABQ3L0F0</accession>
<feature type="transmembrane region" description="Helical" evidence="1">
    <location>
        <begin position="28"/>
        <end position="51"/>
    </location>
</feature>
<protein>
    <recommendedName>
        <fullName evidence="4">Transmembrane protein</fullName>
    </recommendedName>
</protein>
<organism evidence="2 3">
    <name type="scientific">Alishewanella longhuensis</name>
    <dbReference type="NCBI Taxonomy" id="1091037"/>
    <lineage>
        <taxon>Bacteria</taxon>
        <taxon>Pseudomonadati</taxon>
        <taxon>Pseudomonadota</taxon>
        <taxon>Gammaproteobacteria</taxon>
        <taxon>Alteromonadales</taxon>
        <taxon>Alteromonadaceae</taxon>
        <taxon>Alishewanella</taxon>
    </lineage>
</organism>
<keyword evidence="1" id="KW-1133">Transmembrane helix</keyword>
<dbReference type="Proteomes" id="UP000659697">
    <property type="component" value="Unassembled WGS sequence"/>
</dbReference>
<keyword evidence="3" id="KW-1185">Reference proteome</keyword>
<gene>
    <name evidence="2" type="ORF">GCM10010919_23460</name>
</gene>
<evidence type="ECO:0000313" key="3">
    <source>
        <dbReference type="Proteomes" id="UP000659697"/>
    </source>
</evidence>